<dbReference type="KEGG" id="ete:ETEE_3224"/>
<gene>
    <name evidence="1" type="ORF">ETEE_3224</name>
</gene>
<dbReference type="Proteomes" id="UP000028681">
    <property type="component" value="Chromosome"/>
</dbReference>
<evidence type="ECO:0000313" key="2">
    <source>
        <dbReference type="Proteomes" id="UP000028681"/>
    </source>
</evidence>
<sequence length="49" mass="5542">MGALWQAGRLNTTLSVAGCNGDVRIVMFSFRILYAYTVILRCPKINLFF</sequence>
<proteinExistence type="predicted"/>
<dbReference type="HOGENOM" id="CLU_3135103_0_0_6"/>
<evidence type="ECO:0000313" key="1">
    <source>
        <dbReference type="EMBL" id="AIJ09650.1"/>
    </source>
</evidence>
<reference evidence="1 2" key="1">
    <citation type="journal article" date="2012" name="PLoS ONE">
        <title>Edwardsiella comparative phylogenomics reveal the new intra/inter-species taxonomic relationships, virulence evolution and niche adaptation mechanisms.</title>
        <authorList>
            <person name="Yang M."/>
            <person name="Lv Y."/>
            <person name="Xiao J."/>
            <person name="Wu H."/>
            <person name="Zheng H."/>
            <person name="Liu Q."/>
            <person name="Zhang Y."/>
            <person name="Wang Q."/>
        </authorList>
    </citation>
    <scope>NUCLEOTIDE SEQUENCE [LARGE SCALE GENOMIC DNA]</scope>
    <source>
        <strain evidence="2">080813</strain>
    </source>
</reference>
<name>A0A076LMD0_9GAMM</name>
<protein>
    <submittedName>
        <fullName evidence="1">Uncharacterized protein</fullName>
    </submittedName>
</protein>
<dbReference type="EMBL" id="CP006664">
    <property type="protein sequence ID" value="AIJ09650.1"/>
    <property type="molecule type" value="Genomic_DNA"/>
</dbReference>
<dbReference type="AlphaFoldDB" id="A0A076LMD0"/>
<accession>A0A076LMD0</accession>
<organism evidence="1 2">
    <name type="scientific">Edwardsiella anguillarum ET080813</name>
    <dbReference type="NCBI Taxonomy" id="667120"/>
    <lineage>
        <taxon>Bacteria</taxon>
        <taxon>Pseudomonadati</taxon>
        <taxon>Pseudomonadota</taxon>
        <taxon>Gammaproteobacteria</taxon>
        <taxon>Enterobacterales</taxon>
        <taxon>Hafniaceae</taxon>
        <taxon>Edwardsiella</taxon>
    </lineage>
</organism>